<reference evidence="8 9" key="1">
    <citation type="journal article" date="2012" name="J. Bacteriol.">
        <title>Complete Genome Sequence of Flavobacterium indicum GPSTA100-9T, Isolated from Warm Spring Water.</title>
        <authorList>
            <person name="Barbier P."/>
            <person name="Houel A."/>
            <person name="Loux V."/>
            <person name="Poulain J."/>
            <person name="Bernardet J.F."/>
            <person name="Touchon M."/>
            <person name="Duchaud E."/>
        </authorList>
    </citation>
    <scope>NUCLEOTIDE SEQUENCE [LARGE SCALE GENOMIC DNA]</scope>
    <source>
        <strain evidence="9">DSM 17447 / CIP 109464 / GPTSA100-9</strain>
    </source>
</reference>
<dbReference type="PANTHER" id="PTHR33406:SF12">
    <property type="entry name" value="BLR2997 PROTEIN"/>
    <property type="match status" value="1"/>
</dbReference>
<reference evidence="9" key="2">
    <citation type="submission" date="2012-03" db="EMBL/GenBank/DDBJ databases">
        <title>Complete genome sequence of Flavobacterium indicum GPTSA100-9T, isolated from warm spring water.</title>
        <authorList>
            <person name="Barbier P."/>
            <person name="Houel A."/>
            <person name="Loux V."/>
            <person name="Poulain J."/>
            <person name="Bernardet J.-F."/>
            <person name="Touchon M."/>
            <person name="Duchaud E."/>
        </authorList>
    </citation>
    <scope>NUCLEOTIDE SEQUENCE [LARGE SCALE GENOMIC DNA]</scope>
    <source>
        <strain evidence="9">DSM 17447 / CIP 109464 / GPTSA100-9</strain>
    </source>
</reference>
<dbReference type="PANTHER" id="PTHR33406">
    <property type="entry name" value="MEMBRANE PROTEIN MJ1562-RELATED"/>
    <property type="match status" value="1"/>
</dbReference>
<evidence type="ECO:0000256" key="4">
    <source>
        <dbReference type="ARBA" id="ARBA00022989"/>
    </source>
</evidence>
<proteinExistence type="predicted"/>
<feature type="transmembrane region" description="Helical" evidence="6">
    <location>
        <begin position="360"/>
        <end position="383"/>
    </location>
</feature>
<feature type="transmembrane region" description="Helical" evidence="6">
    <location>
        <begin position="647"/>
        <end position="669"/>
    </location>
</feature>
<dbReference type="OrthoDB" id="9805018at2"/>
<accession>H8XS08</accession>
<feature type="transmembrane region" description="Helical" evidence="6">
    <location>
        <begin position="675"/>
        <end position="695"/>
    </location>
</feature>
<keyword evidence="2" id="KW-1003">Cell membrane</keyword>
<keyword evidence="3 6" id="KW-0812">Transmembrane</keyword>
<dbReference type="Gene3D" id="1.20.1640.10">
    <property type="entry name" value="Multidrug efflux transporter AcrB transmembrane domain"/>
    <property type="match status" value="2"/>
</dbReference>
<sequence>MKKWLSTSFWILISRFLLRNRLLVIVMIAAFTVFMGMQWKYIRFTQTEANLLPDDHKDNIAYTNFLKKFGEEANLIVFAVKSDEVFKPENFKAWSEMMQNIQQNKKEVDFVISFKELKQLVKNDSTQAFELKPFIDENKLTEVNYLQDKRKELIHNLPFYESLLFNKKSGVVRSVIYLNKNIVNTKIRKDFVLEKLIPEINKFKEKTKVDIRVSGMPYIRTLNATAIISEIGLFIGATLLVTSLIFYFFFRSFRTTLMAIFVVIIGVMWSFGLLGLLRYEITVLTALVPSLIVIIGIPNCIFLTNKYHQEARAHGNRAKALQRVLTKVGTATFITNVTTAVGFATFIITNNQLLSEFGVVTSLNIMALFVLSLFVIPIFFSFLPIPKDKHLEHLERSYLVGFRDWIINQVKYHNVRVYAVALTLLIAGIIGVYKMKISGSVLEDMPKNQPFFEDIRFFEKEFKGVLPVEIMIDTKRKKGVMKMSTLKKIDELQREIEEIPQLSKPVSIVNLVKYAKQAYYNGNPEYYDLPNSQEQAFILPYLKNSAKDGKENPLKSYVDKTGQYARISTFMKEVGTDEMEEVEKKLNEKIKELFPEDRYTVAITGKALLFQKGTSYLLDNLIESLIFAVALTAGLIFFLFRSVKMIFVALIPNLLPLLCTAGLMGYLEIPIKPSTILVFGIAFGLSVDDTIRFLAQYRQELKINNWKIKKSIFKTLEEEGPSMFYTSIVLLCGFFVFTLSDFGGTVALGGLVSITLLFGMLTNLILLPSLVLSLNRTLANQQEMKEPTLDIVVSDDEIEEEIEQKNKQD</sequence>
<feature type="domain" description="SSD" evidence="7">
    <location>
        <begin position="257"/>
        <end position="382"/>
    </location>
</feature>
<feature type="transmembrane region" description="Helical" evidence="6">
    <location>
        <begin position="746"/>
        <end position="774"/>
    </location>
</feature>
<feature type="transmembrane region" description="Helical" evidence="6">
    <location>
        <begin position="415"/>
        <end position="433"/>
    </location>
</feature>
<dbReference type="HOGENOM" id="CLU_008861_1_0_10"/>
<dbReference type="STRING" id="1094466.KQS_13475"/>
<evidence type="ECO:0000313" key="8">
    <source>
        <dbReference type="EMBL" id="CCG54592.1"/>
    </source>
</evidence>
<keyword evidence="9" id="KW-1185">Reference proteome</keyword>
<evidence type="ECO:0000256" key="2">
    <source>
        <dbReference type="ARBA" id="ARBA00022475"/>
    </source>
</evidence>
<dbReference type="PROSITE" id="PS50156">
    <property type="entry name" value="SSD"/>
    <property type="match status" value="2"/>
</dbReference>
<dbReference type="EMBL" id="HE774682">
    <property type="protein sequence ID" value="CCG54592.1"/>
    <property type="molecule type" value="Genomic_DNA"/>
</dbReference>
<evidence type="ECO:0000256" key="1">
    <source>
        <dbReference type="ARBA" id="ARBA00004651"/>
    </source>
</evidence>
<evidence type="ECO:0000313" key="9">
    <source>
        <dbReference type="Proteomes" id="UP000007599"/>
    </source>
</evidence>
<dbReference type="eggNOG" id="COG1033">
    <property type="taxonomic scope" value="Bacteria"/>
</dbReference>
<evidence type="ECO:0000259" key="7">
    <source>
        <dbReference type="PROSITE" id="PS50156"/>
    </source>
</evidence>
<dbReference type="InterPro" id="IPR004869">
    <property type="entry name" value="MMPL_dom"/>
</dbReference>
<dbReference type="InterPro" id="IPR000731">
    <property type="entry name" value="SSD"/>
</dbReference>
<dbReference type="Proteomes" id="UP000007599">
    <property type="component" value="Chromosome I"/>
</dbReference>
<dbReference type="Pfam" id="PF03176">
    <property type="entry name" value="MMPL"/>
    <property type="match status" value="2"/>
</dbReference>
<keyword evidence="5 6" id="KW-0472">Membrane</keyword>
<gene>
    <name evidence="8" type="ordered locus">KQS_13475</name>
</gene>
<protein>
    <submittedName>
        <fullName evidence="8">Putative efflux transporter, RND superfamily</fullName>
    </submittedName>
</protein>
<feature type="transmembrane region" description="Helical" evidence="6">
    <location>
        <begin position="324"/>
        <end position="348"/>
    </location>
</feature>
<dbReference type="InterPro" id="IPR050545">
    <property type="entry name" value="Mycobact_MmpL"/>
</dbReference>
<comment type="subcellular location">
    <subcellularLocation>
        <location evidence="1">Cell membrane</location>
        <topology evidence="1">Multi-pass membrane protein</topology>
    </subcellularLocation>
</comment>
<evidence type="ECO:0000256" key="3">
    <source>
        <dbReference type="ARBA" id="ARBA00022692"/>
    </source>
</evidence>
<dbReference type="AlphaFoldDB" id="H8XS08"/>
<evidence type="ECO:0000256" key="6">
    <source>
        <dbReference type="SAM" id="Phobius"/>
    </source>
</evidence>
<dbReference type="PATRIC" id="fig|1094466.5.peg.2640"/>
<feature type="domain" description="SSD" evidence="7">
    <location>
        <begin position="624"/>
        <end position="773"/>
    </location>
</feature>
<dbReference type="GO" id="GO:0005886">
    <property type="term" value="C:plasma membrane"/>
    <property type="evidence" value="ECO:0007669"/>
    <property type="project" value="UniProtKB-SubCell"/>
</dbReference>
<keyword evidence="4 6" id="KW-1133">Transmembrane helix</keyword>
<dbReference type="KEGG" id="fin:KQS_13475"/>
<evidence type="ECO:0000256" key="5">
    <source>
        <dbReference type="ARBA" id="ARBA00023136"/>
    </source>
</evidence>
<feature type="transmembrane region" description="Helical" evidence="6">
    <location>
        <begin position="722"/>
        <end position="740"/>
    </location>
</feature>
<feature type="transmembrane region" description="Helical" evidence="6">
    <location>
        <begin position="257"/>
        <end position="277"/>
    </location>
</feature>
<organism evidence="8 9">
    <name type="scientific">Flavobacterium indicum (strain DSM 17447 / CIP 109464 / GPTSA100-9)</name>
    <dbReference type="NCBI Taxonomy" id="1094466"/>
    <lineage>
        <taxon>Bacteria</taxon>
        <taxon>Pseudomonadati</taxon>
        <taxon>Bacteroidota</taxon>
        <taxon>Flavobacteriia</taxon>
        <taxon>Flavobacteriales</taxon>
        <taxon>Flavobacteriaceae</taxon>
        <taxon>Flavobacterium</taxon>
    </lineage>
</organism>
<dbReference type="RefSeq" id="WP_014389710.1">
    <property type="nucleotide sequence ID" value="NC_017025.1"/>
</dbReference>
<feature type="transmembrane region" description="Helical" evidence="6">
    <location>
        <begin position="21"/>
        <end position="39"/>
    </location>
</feature>
<feature type="transmembrane region" description="Helical" evidence="6">
    <location>
        <begin position="621"/>
        <end position="640"/>
    </location>
</feature>
<feature type="transmembrane region" description="Helical" evidence="6">
    <location>
        <begin position="283"/>
        <end position="303"/>
    </location>
</feature>
<feature type="transmembrane region" description="Helical" evidence="6">
    <location>
        <begin position="231"/>
        <end position="250"/>
    </location>
</feature>
<dbReference type="SUPFAM" id="SSF82866">
    <property type="entry name" value="Multidrug efflux transporter AcrB transmembrane domain"/>
    <property type="match status" value="2"/>
</dbReference>
<name>H8XS08_FLAIG</name>